<dbReference type="AlphaFoldDB" id="A0A5B8XFG0"/>
<feature type="compositionally biased region" description="Low complexity" evidence="1">
    <location>
        <begin position="204"/>
        <end position="223"/>
    </location>
</feature>
<dbReference type="EMBL" id="CP029077">
    <property type="protein sequence ID" value="QED23706.1"/>
    <property type="molecule type" value="Genomic_DNA"/>
</dbReference>
<gene>
    <name evidence="2" type="ORF">Deia_00919</name>
</gene>
<dbReference type="RefSeq" id="WP_146820999.1">
    <property type="nucleotide sequence ID" value="NZ_CP029077.1"/>
</dbReference>
<organism evidence="2 3">
    <name type="scientific">Candidatus Deianiraea vastatrix</name>
    <dbReference type="NCBI Taxonomy" id="2163644"/>
    <lineage>
        <taxon>Bacteria</taxon>
        <taxon>Pseudomonadati</taxon>
        <taxon>Pseudomonadota</taxon>
        <taxon>Alphaproteobacteria</taxon>
        <taxon>Rickettsiales</taxon>
        <taxon>Candidatus Deianiraeaceae</taxon>
        <taxon>Candidatus Deianiraea</taxon>
    </lineage>
</organism>
<feature type="region of interest" description="Disordered" evidence="1">
    <location>
        <begin position="199"/>
        <end position="223"/>
    </location>
</feature>
<name>A0A5B8XFG0_9RICK</name>
<evidence type="ECO:0000313" key="3">
    <source>
        <dbReference type="Proteomes" id="UP000321934"/>
    </source>
</evidence>
<protein>
    <submittedName>
        <fullName evidence="2">Uncharacterized protein</fullName>
    </submittedName>
</protein>
<evidence type="ECO:0000256" key="1">
    <source>
        <dbReference type="SAM" id="MobiDB-lite"/>
    </source>
</evidence>
<reference evidence="2 3" key="1">
    <citation type="journal article" date="2019" name="ISME J.">
        <title>Deianiraea, an extracellular bacterium associated with the ciliate Paramecium, suggests an alternative scenario for the evolution of Rickettsiales.</title>
        <authorList>
            <person name="Castelli M."/>
            <person name="Sabaneyeva E."/>
            <person name="Lanzoni O."/>
            <person name="Lebedeva N."/>
            <person name="Floriano A.M."/>
            <person name="Gaiarsa S."/>
            <person name="Benken K."/>
            <person name="Modeo L."/>
            <person name="Bandi C."/>
            <person name="Potekhin A."/>
            <person name="Sassera D."/>
            <person name="Petroni G."/>
        </authorList>
    </citation>
    <scope>NUCLEOTIDE SEQUENCE [LARGE SCALE GENOMIC DNA]</scope>
    <source>
        <strain evidence="2">CyL4-1</strain>
    </source>
</reference>
<accession>A0A5B8XFG0</accession>
<dbReference type="Proteomes" id="UP000321934">
    <property type="component" value="Chromosome"/>
</dbReference>
<proteinExistence type="predicted"/>
<evidence type="ECO:0000313" key="2">
    <source>
        <dbReference type="EMBL" id="QED23706.1"/>
    </source>
</evidence>
<keyword evidence="3" id="KW-1185">Reference proteome</keyword>
<sequence length="223" mass="25716">MIKAIFIIYLTLIQISIAQPDLAKNDEIDRMRNEYGDEELLYYKYQGDKKYQTTSTFTLPDGADCQTQTSINVVGPIISKQSTTNIYKDEYIDNNTSASNNIPNNITPIPCKQEPRWITKNSCPKCLIIPKKKKKKITQPKPKKPITIPQQPKEIIKHQKSTKIIKKVQKDVIIKKYYIYKEKITNCCRTDCCDCCDDDESPNTQQQSTTQQPTQPQQDVICE</sequence>